<organism evidence="2">
    <name type="scientific">Micrurus corallinus</name>
    <name type="common">Brazilian coral snake</name>
    <dbReference type="NCBI Taxonomy" id="54390"/>
    <lineage>
        <taxon>Eukaryota</taxon>
        <taxon>Metazoa</taxon>
        <taxon>Chordata</taxon>
        <taxon>Craniata</taxon>
        <taxon>Vertebrata</taxon>
        <taxon>Euteleostomi</taxon>
        <taxon>Lepidosauria</taxon>
        <taxon>Squamata</taxon>
        <taxon>Bifurcata</taxon>
        <taxon>Unidentata</taxon>
        <taxon>Episquamata</taxon>
        <taxon>Toxicofera</taxon>
        <taxon>Serpentes</taxon>
        <taxon>Colubroidea</taxon>
        <taxon>Elapidae</taxon>
        <taxon>Elapinae</taxon>
        <taxon>Micrurus</taxon>
    </lineage>
</organism>
<dbReference type="AlphaFoldDB" id="A0A2D4EV61"/>
<dbReference type="EMBL" id="IACJ01025016">
    <property type="protein sequence ID" value="LAA39131.1"/>
    <property type="molecule type" value="Transcribed_RNA"/>
</dbReference>
<name>A0A2D4EV61_MICCO</name>
<accession>A0A2D4EV61</accession>
<dbReference type="Gene3D" id="3.30.70.1820">
    <property type="entry name" value="L1 transposable element, RRM domain"/>
    <property type="match status" value="1"/>
</dbReference>
<feature type="coiled-coil region" evidence="1">
    <location>
        <begin position="73"/>
        <end position="112"/>
    </location>
</feature>
<sequence length="191" mass="22800">MKADIQKLNNKFGTIQETVEKNEQKLVNMEQRTENVEKKLEDTEENWKVLYCELQEAVVHLELKKAAFFFRFQNIVEEKKEDLRSLMAELIAEALQKDKTEIMNELDEVYQVQTHYACRHKLPGEVHVRFVKRTTRDMLYGRMRDEPLVFKGHEVVTLKQIPRRVRTEEELSIPLNAIDQNNIPFRWLTPE</sequence>
<protein>
    <recommendedName>
        <fullName evidence="3">L1 transposable element RRM domain-containing protein</fullName>
    </recommendedName>
</protein>
<proteinExistence type="predicted"/>
<evidence type="ECO:0008006" key="3">
    <source>
        <dbReference type="Google" id="ProtNLM"/>
    </source>
</evidence>
<reference evidence="2" key="1">
    <citation type="submission" date="2017-07" db="EMBL/GenBank/DDBJ databases">
        <authorList>
            <person name="Mikheyev A."/>
            <person name="Grau M."/>
        </authorList>
    </citation>
    <scope>NUCLEOTIDE SEQUENCE</scope>
    <source>
        <tissue evidence="2">Venom_gland</tissue>
    </source>
</reference>
<keyword evidence="1" id="KW-0175">Coiled coil</keyword>
<feature type="coiled-coil region" evidence="1">
    <location>
        <begin position="5"/>
        <end position="46"/>
    </location>
</feature>
<reference evidence="2" key="2">
    <citation type="submission" date="2017-11" db="EMBL/GenBank/DDBJ databases">
        <title>Coralsnake Venomics: Analyses of Venom Gland Transcriptomes and Proteomes of Six Brazilian Taxa.</title>
        <authorList>
            <person name="Aird S.D."/>
            <person name="Jorge da Silva N."/>
            <person name="Qiu L."/>
            <person name="Villar-Briones A."/>
            <person name="Aparecida-Saddi V."/>
            <person name="Campos-Telles M.P."/>
            <person name="Grau M."/>
            <person name="Mikheyev A.S."/>
        </authorList>
    </citation>
    <scope>NUCLEOTIDE SEQUENCE</scope>
    <source>
        <tissue evidence="2">Venom_gland</tissue>
    </source>
</reference>
<evidence type="ECO:0000256" key="1">
    <source>
        <dbReference type="SAM" id="Coils"/>
    </source>
</evidence>
<evidence type="ECO:0000313" key="2">
    <source>
        <dbReference type="EMBL" id="LAA39131.1"/>
    </source>
</evidence>